<evidence type="ECO:0000313" key="3">
    <source>
        <dbReference type="EMBL" id="GFA68615.1"/>
    </source>
</evidence>
<dbReference type="EMBL" id="BKCJ010468769">
    <property type="protein sequence ID" value="GFA68615.1"/>
    <property type="molecule type" value="Genomic_DNA"/>
</dbReference>
<evidence type="ECO:0008006" key="4">
    <source>
        <dbReference type="Google" id="ProtNLM"/>
    </source>
</evidence>
<accession>A0A699JZW2</accession>
<feature type="compositionally biased region" description="Polar residues" evidence="2">
    <location>
        <begin position="376"/>
        <end position="386"/>
    </location>
</feature>
<organism evidence="3">
    <name type="scientific">Tanacetum cinerariifolium</name>
    <name type="common">Dalmatian daisy</name>
    <name type="synonym">Chrysanthemum cinerariifolium</name>
    <dbReference type="NCBI Taxonomy" id="118510"/>
    <lineage>
        <taxon>Eukaryota</taxon>
        <taxon>Viridiplantae</taxon>
        <taxon>Streptophyta</taxon>
        <taxon>Embryophyta</taxon>
        <taxon>Tracheophyta</taxon>
        <taxon>Spermatophyta</taxon>
        <taxon>Magnoliopsida</taxon>
        <taxon>eudicotyledons</taxon>
        <taxon>Gunneridae</taxon>
        <taxon>Pentapetalae</taxon>
        <taxon>asterids</taxon>
        <taxon>campanulids</taxon>
        <taxon>Asterales</taxon>
        <taxon>Asteraceae</taxon>
        <taxon>Asteroideae</taxon>
        <taxon>Anthemideae</taxon>
        <taxon>Anthemidinae</taxon>
        <taxon>Tanacetum</taxon>
    </lineage>
</organism>
<dbReference type="AlphaFoldDB" id="A0A699JZW2"/>
<reference evidence="3" key="1">
    <citation type="journal article" date="2019" name="Sci. Rep.">
        <title>Draft genome of Tanacetum cinerariifolium, the natural source of mosquito coil.</title>
        <authorList>
            <person name="Yamashiro T."/>
            <person name="Shiraishi A."/>
            <person name="Satake H."/>
            <person name="Nakayama K."/>
        </authorList>
    </citation>
    <scope>NUCLEOTIDE SEQUENCE</scope>
</reference>
<keyword evidence="1" id="KW-0175">Coiled coil</keyword>
<gene>
    <name evidence="3" type="ORF">Tci_640587</name>
</gene>
<evidence type="ECO:0000256" key="2">
    <source>
        <dbReference type="SAM" id="MobiDB-lite"/>
    </source>
</evidence>
<feature type="region of interest" description="Disordered" evidence="2">
    <location>
        <begin position="376"/>
        <end position="395"/>
    </location>
</feature>
<sequence>MICLFHNVKSRLNNVTRLSHINVNNGKSKEAFNKQTLLEKRMDESILLDKKCQSSIEIFKVKSYVNTIITGVELCKQKIANRPYIGYVDPFIQSTIESNFCPIISRINAGLDQFHRCLNEEMVADLRYFNSLKLEVDSLRSQLETQKTQFLNEIDRLSREYYYVDHMNEILGVYTELDKVTNLQCDYLELLEKCEGLETELSKSKMMSKSFESVQKHAINLELELQQCKEKIKNDMLFKVNQTKDFCKEREQYFEIQELKAKLQDKGIVISELIKLIEKLKGKSVDTKFEKSSVIRQPNAFKSQRPPVLGKPTTFSNSFVRKDFLKSKSVTQNNVSNDFSKPVTAQNLPTNKKSILNNTNVLAPGIPQLKSNAQGDRVMHNNSQGKKQAVENQRRSVKLSKNKTSVTACNDSLNAKTLNVKSISAMCDKCMLIDEHAMCVLNSVAKPFKKTVASESNMKPRNFTRKLYERVSKTCSWWYSKFTPSGYT</sequence>
<evidence type="ECO:0000256" key="1">
    <source>
        <dbReference type="SAM" id="Coils"/>
    </source>
</evidence>
<feature type="coiled-coil region" evidence="1">
    <location>
        <begin position="129"/>
        <end position="231"/>
    </location>
</feature>
<name>A0A699JZW2_TANCI</name>
<comment type="caution">
    <text evidence="3">The sequence shown here is derived from an EMBL/GenBank/DDBJ whole genome shotgun (WGS) entry which is preliminary data.</text>
</comment>
<proteinExistence type="predicted"/>
<protein>
    <recommendedName>
        <fullName evidence="4">Integrase, catalytic region, zinc finger, CCHC-type, peptidase aspartic, catalytic</fullName>
    </recommendedName>
</protein>